<feature type="transmembrane region" description="Helical" evidence="2">
    <location>
        <begin position="410"/>
        <end position="431"/>
    </location>
</feature>
<dbReference type="KEGG" id="cci:CC1G_14526"/>
<dbReference type="GeneID" id="9379149"/>
<dbReference type="Proteomes" id="UP000001861">
    <property type="component" value="Unassembled WGS sequence"/>
</dbReference>
<proteinExistence type="predicted"/>
<feature type="region of interest" description="Disordered" evidence="1">
    <location>
        <begin position="509"/>
        <end position="539"/>
    </location>
</feature>
<comment type="caution">
    <text evidence="3">The sequence shown here is derived from an EMBL/GenBank/DDBJ whole genome shotgun (WGS) entry which is preliminary data.</text>
</comment>
<name>D6RMX4_COPC7</name>
<sequence>MAEPSRKEETFDPSQSSGCSAGKSRHGLYKANHGPDPPTEGPGAWAAILSVAAIGLSAYLKSRDSDFITNQEKVSAVYDFILGCSITTFAHIFLLSKTLTEHKRRRGMVIQFSVFFLWCVAAVVMTALRKDLYHGCPFRKDELSGIGLGVHCGKIVALHVVVWVEIVLQILAFLCQGGGQEASCTPPSDDATTNVAPASNTIQEGTRAVDLEMGMVPARTPGENGSATEQPVLKDARAGQGADALIEGPGTWAVIISVAAIVLSAYLVAHGSDFVPKQEDVSSVYPFILTCSLLTFIQAVLVWVGFSGGDQRRNGGPRQGVHCGRIIALHVVVWAVVVLQILAFFYDRRGRTSSTPPSDDAKKSINKGSRGVDLEMGKVPASTPGQLVLSAWLTSKFNAGDKAPSQAVDILVHSILGSSIWTVLFFAGLWLGYPRKRPSRNGLFWTLVTWVMWLGFGVTTTVMYEGTYSCPRSPFPHCAQLITLQVFIWVQCLTTGSIIFFLDDKPTKRESRKGATTSTRRRTARSTSLRLEGSDLERV</sequence>
<feature type="transmembrane region" description="Helical" evidence="2">
    <location>
        <begin position="443"/>
        <end position="464"/>
    </location>
</feature>
<evidence type="ECO:0000256" key="1">
    <source>
        <dbReference type="SAM" id="MobiDB-lite"/>
    </source>
</evidence>
<evidence type="ECO:0000313" key="4">
    <source>
        <dbReference type="Proteomes" id="UP000001861"/>
    </source>
</evidence>
<dbReference type="HOGENOM" id="CLU_505267_0_0_1"/>
<dbReference type="EMBL" id="AACS02000005">
    <property type="protein sequence ID" value="EFI27600.1"/>
    <property type="molecule type" value="Genomic_DNA"/>
</dbReference>
<organism evidence="3 4">
    <name type="scientific">Coprinopsis cinerea (strain Okayama-7 / 130 / ATCC MYA-4618 / FGSC 9003)</name>
    <name type="common">Inky cap fungus</name>
    <name type="synonym">Hormographiella aspergillata</name>
    <dbReference type="NCBI Taxonomy" id="240176"/>
    <lineage>
        <taxon>Eukaryota</taxon>
        <taxon>Fungi</taxon>
        <taxon>Dikarya</taxon>
        <taxon>Basidiomycota</taxon>
        <taxon>Agaricomycotina</taxon>
        <taxon>Agaricomycetes</taxon>
        <taxon>Agaricomycetidae</taxon>
        <taxon>Agaricales</taxon>
        <taxon>Agaricineae</taxon>
        <taxon>Psathyrellaceae</taxon>
        <taxon>Coprinopsis</taxon>
    </lineage>
</organism>
<feature type="transmembrane region" description="Helical" evidence="2">
    <location>
        <begin position="76"/>
        <end position="96"/>
    </location>
</feature>
<feature type="compositionally biased region" description="Basic and acidic residues" evidence="1">
    <location>
        <begin position="1"/>
        <end position="10"/>
    </location>
</feature>
<protein>
    <submittedName>
        <fullName evidence="3">Uncharacterized protein</fullName>
    </submittedName>
</protein>
<feature type="transmembrane region" description="Helical" evidence="2">
    <location>
        <begin position="250"/>
        <end position="269"/>
    </location>
</feature>
<accession>D6RMX4</accession>
<reference evidence="3 4" key="1">
    <citation type="journal article" date="2010" name="Proc. Natl. Acad. Sci. U.S.A.">
        <title>Insights into evolution of multicellular fungi from the assembled chromosomes of the mushroom Coprinopsis cinerea (Coprinus cinereus).</title>
        <authorList>
            <person name="Stajich J.E."/>
            <person name="Wilke S.K."/>
            <person name="Ahren D."/>
            <person name="Au C.H."/>
            <person name="Birren B.W."/>
            <person name="Borodovsky M."/>
            <person name="Burns C."/>
            <person name="Canback B."/>
            <person name="Casselton L.A."/>
            <person name="Cheng C.K."/>
            <person name="Deng J."/>
            <person name="Dietrich F.S."/>
            <person name="Fargo D.C."/>
            <person name="Farman M.L."/>
            <person name="Gathman A.C."/>
            <person name="Goldberg J."/>
            <person name="Guigo R."/>
            <person name="Hoegger P.J."/>
            <person name="Hooker J.B."/>
            <person name="Huggins A."/>
            <person name="James T.Y."/>
            <person name="Kamada T."/>
            <person name="Kilaru S."/>
            <person name="Kodira C."/>
            <person name="Kues U."/>
            <person name="Kupfer D."/>
            <person name="Kwan H.S."/>
            <person name="Lomsadze A."/>
            <person name="Li W."/>
            <person name="Lilly W.W."/>
            <person name="Ma L.J."/>
            <person name="Mackey A.J."/>
            <person name="Manning G."/>
            <person name="Martin F."/>
            <person name="Muraguchi H."/>
            <person name="Natvig D.O."/>
            <person name="Palmerini H."/>
            <person name="Ramesh M.A."/>
            <person name="Rehmeyer C.J."/>
            <person name="Roe B.A."/>
            <person name="Shenoy N."/>
            <person name="Stanke M."/>
            <person name="Ter-Hovhannisyan V."/>
            <person name="Tunlid A."/>
            <person name="Velagapudi R."/>
            <person name="Vision T.J."/>
            <person name="Zeng Q."/>
            <person name="Zolan M.E."/>
            <person name="Pukkila P.J."/>
        </authorList>
    </citation>
    <scope>NUCLEOTIDE SEQUENCE [LARGE SCALE GENOMIC DNA]</scope>
    <source>
        <strain evidence="4">Okayama-7 / 130 / ATCC MYA-4618 / FGSC 9003</strain>
    </source>
</reference>
<dbReference type="VEuPathDB" id="FungiDB:CC1G_14526"/>
<keyword evidence="2" id="KW-0472">Membrane</keyword>
<dbReference type="RefSeq" id="XP_002911094.1">
    <property type="nucleotide sequence ID" value="XM_002911048.1"/>
</dbReference>
<feature type="transmembrane region" description="Helical" evidence="2">
    <location>
        <begin position="43"/>
        <end position="60"/>
    </location>
</feature>
<dbReference type="OrthoDB" id="2117453at2759"/>
<keyword evidence="4" id="KW-1185">Reference proteome</keyword>
<gene>
    <name evidence="3" type="ORF">CC1G_14526</name>
</gene>
<dbReference type="AlphaFoldDB" id="D6RMX4"/>
<evidence type="ECO:0000313" key="3">
    <source>
        <dbReference type="EMBL" id="EFI27600.1"/>
    </source>
</evidence>
<keyword evidence="2" id="KW-1133">Transmembrane helix</keyword>
<evidence type="ECO:0000256" key="2">
    <source>
        <dbReference type="SAM" id="Phobius"/>
    </source>
</evidence>
<feature type="transmembrane region" description="Helical" evidence="2">
    <location>
        <begin position="484"/>
        <end position="502"/>
    </location>
</feature>
<feature type="transmembrane region" description="Helical" evidence="2">
    <location>
        <begin position="108"/>
        <end position="128"/>
    </location>
</feature>
<feature type="transmembrane region" description="Helical" evidence="2">
    <location>
        <begin position="327"/>
        <end position="346"/>
    </location>
</feature>
<dbReference type="InParanoid" id="D6RMX4"/>
<keyword evidence="2" id="KW-0812">Transmembrane</keyword>
<feature type="region of interest" description="Disordered" evidence="1">
    <location>
        <begin position="1"/>
        <end position="37"/>
    </location>
</feature>
<feature type="transmembrane region" description="Helical" evidence="2">
    <location>
        <begin position="284"/>
        <end position="306"/>
    </location>
</feature>